<evidence type="ECO:0000313" key="3">
    <source>
        <dbReference type="EMBL" id="USS00299.1"/>
    </source>
</evidence>
<proteinExistence type="predicted"/>
<dbReference type="EMBL" id="CP099799">
    <property type="protein sequence ID" value="USS00299.1"/>
    <property type="molecule type" value="Genomic_DNA"/>
</dbReference>
<feature type="domain" description="Tim44-like" evidence="1">
    <location>
        <begin position="1"/>
        <end position="108"/>
    </location>
</feature>
<evidence type="ECO:0000259" key="1">
    <source>
        <dbReference type="SMART" id="SM00978"/>
    </source>
</evidence>
<protein>
    <recommendedName>
        <fullName evidence="1">Tim44-like domain-containing protein</fullName>
    </recommendedName>
</protein>
<reference evidence="2 4" key="1">
    <citation type="submission" date="2017-09" db="EMBL/GenBank/DDBJ databases">
        <authorList>
            <person name="Thomas P."/>
            <person name="Seyboldt C."/>
        </authorList>
    </citation>
    <scope>NUCLEOTIDE SEQUENCE [LARGE SCALE GENOMIC DNA]</scope>
    <source>
        <strain evidence="2 4">DSM 7534</strain>
    </source>
</reference>
<evidence type="ECO:0000313" key="5">
    <source>
        <dbReference type="Proteomes" id="UP001055437"/>
    </source>
</evidence>
<gene>
    <name evidence="2" type="ORF">CP523_04240</name>
    <name evidence="3" type="ORF">NH397_12485</name>
</gene>
<dbReference type="KEGG" id="csep:CP523_04240"/>
<dbReference type="Gene3D" id="3.10.450.240">
    <property type="match status" value="1"/>
</dbReference>
<evidence type="ECO:0000313" key="4">
    <source>
        <dbReference type="Proteomes" id="UP000280586"/>
    </source>
</evidence>
<dbReference type="AlphaFoldDB" id="A0A9N7PLD2"/>
<reference evidence="3" key="2">
    <citation type="submission" date="2022-06" db="EMBL/GenBank/DDBJ databases">
        <authorList>
            <person name="Holder M.E."/>
            <person name="Ajami N.J."/>
            <person name="Petrosino J.F."/>
        </authorList>
    </citation>
    <scope>NUCLEOTIDE SEQUENCE</scope>
    <source>
        <strain evidence="3">RMA 8861</strain>
    </source>
</reference>
<dbReference type="OrthoDB" id="7066974at2"/>
<sequence length="124" mass="14813">MDVDISKNYMSDNIYNTHNTKLSWMKIRKQRNILENIKLISAKPIAIKHYKDNSKDVVWFAIKGSMIDYIINVNTNDMVEGSTKNKSFAEFWKFIKVKDKWVVDRIMQTYEVNLELDLQNRFED</sequence>
<evidence type="ECO:0000313" key="2">
    <source>
        <dbReference type="EMBL" id="AYE33737.1"/>
    </source>
</evidence>
<dbReference type="RefSeq" id="WP_066676502.1">
    <property type="nucleotide sequence ID" value="NZ_CABMIZ010000016.1"/>
</dbReference>
<dbReference type="InterPro" id="IPR007379">
    <property type="entry name" value="Tim44-like_dom"/>
</dbReference>
<dbReference type="SUPFAM" id="SSF54427">
    <property type="entry name" value="NTF2-like"/>
    <property type="match status" value="1"/>
</dbReference>
<accession>A0A9N7PLD2</accession>
<dbReference type="Proteomes" id="UP001055437">
    <property type="component" value="Chromosome"/>
</dbReference>
<name>A0A9N7PLD2_CLOSE</name>
<dbReference type="Proteomes" id="UP000280586">
    <property type="component" value="Chromosome"/>
</dbReference>
<dbReference type="InterPro" id="IPR032710">
    <property type="entry name" value="NTF2-like_dom_sf"/>
</dbReference>
<dbReference type="EMBL" id="CP023671">
    <property type="protein sequence ID" value="AYE33737.1"/>
    <property type="molecule type" value="Genomic_DNA"/>
</dbReference>
<organism evidence="2 4">
    <name type="scientific">Clostridium septicum</name>
    <dbReference type="NCBI Taxonomy" id="1504"/>
    <lineage>
        <taxon>Bacteria</taxon>
        <taxon>Bacillati</taxon>
        <taxon>Bacillota</taxon>
        <taxon>Clostridia</taxon>
        <taxon>Eubacteriales</taxon>
        <taxon>Clostridiaceae</taxon>
        <taxon>Clostridium</taxon>
    </lineage>
</organism>
<keyword evidence="5" id="KW-1185">Reference proteome</keyword>
<dbReference type="SMART" id="SM00978">
    <property type="entry name" value="Tim44"/>
    <property type="match status" value="1"/>
</dbReference>